<evidence type="ECO:0000256" key="2">
    <source>
        <dbReference type="ARBA" id="ARBA00022692"/>
    </source>
</evidence>
<feature type="transmembrane region" description="Helical" evidence="6">
    <location>
        <begin position="122"/>
        <end position="142"/>
    </location>
</feature>
<evidence type="ECO:0000256" key="5">
    <source>
        <dbReference type="SAM" id="MobiDB-lite"/>
    </source>
</evidence>
<keyword evidence="2 6" id="KW-0812">Transmembrane</keyword>
<evidence type="ECO:0000313" key="8">
    <source>
        <dbReference type="EMBL" id="GHE77345.1"/>
    </source>
</evidence>
<feature type="transmembrane region" description="Helical" evidence="6">
    <location>
        <begin position="198"/>
        <end position="217"/>
    </location>
</feature>
<comment type="caution">
    <text evidence="8">The sequence shown here is derived from an EMBL/GenBank/DDBJ whole genome shotgun (WGS) entry which is preliminary data.</text>
</comment>
<dbReference type="InterPro" id="IPR036259">
    <property type="entry name" value="MFS_trans_sf"/>
</dbReference>
<dbReference type="PROSITE" id="PS50850">
    <property type="entry name" value="MFS"/>
    <property type="match status" value="1"/>
</dbReference>
<dbReference type="SUPFAM" id="SSF103473">
    <property type="entry name" value="MFS general substrate transporter"/>
    <property type="match status" value="1"/>
</dbReference>
<reference evidence="8" key="2">
    <citation type="submission" date="2020-09" db="EMBL/GenBank/DDBJ databases">
        <authorList>
            <person name="Sun Q."/>
            <person name="Ohkuma M."/>
        </authorList>
    </citation>
    <scope>NUCLEOTIDE SEQUENCE</scope>
    <source>
        <strain evidence="8">JCM 4784</strain>
    </source>
</reference>
<dbReference type="AlphaFoldDB" id="A0A918ZZA9"/>
<name>A0A918ZZA9_9ACTN</name>
<dbReference type="GO" id="GO:0005886">
    <property type="term" value="C:plasma membrane"/>
    <property type="evidence" value="ECO:0007669"/>
    <property type="project" value="UniProtKB-SubCell"/>
</dbReference>
<evidence type="ECO:0000313" key="9">
    <source>
        <dbReference type="Proteomes" id="UP000608024"/>
    </source>
</evidence>
<sequence>MSATSASTAAVSEPGAGSGSGSGFAPANAREGARPGTLAQVAAPTRSGPGPVPIGWLALLAAPVAAGANAPVLILPDMARSLGLSTATATWLVTAFAWAMVAGTPLLAGLLRRRGPAPVLRLSTGLVVGGTALVAAAPWLPVALAGRAAQSLGGAGLVALAMNLAGNTRRMGVISSGFGVLGAAGPLLGATLTDAVSWRLALAVSAVALLAVPAVARHVTRTPPAPGRFDARGAAALIALVTALILLPTVPLPALAGALVAAVLLAAHIRRRPDGFVPARLLRSPLFVTSAVLGAALSTSYFTLLFTVPRLLQDRAGWTTGAIGTGQLVTLLTASAASWLLAAGAARLGRTAVRAVLVTVGLAAAMTAVFASSGALLLLAAGAAAFTATGANATLSVHAASAGTDAQRPTAIGLFALSYQLGGAFGPGLATLLVLG</sequence>
<evidence type="ECO:0000256" key="4">
    <source>
        <dbReference type="ARBA" id="ARBA00023136"/>
    </source>
</evidence>
<keyword evidence="9" id="KW-1185">Reference proteome</keyword>
<organism evidence="8 9">
    <name type="scientific">Streptomyces longispororuber</name>
    <dbReference type="NCBI Taxonomy" id="68230"/>
    <lineage>
        <taxon>Bacteria</taxon>
        <taxon>Bacillati</taxon>
        <taxon>Actinomycetota</taxon>
        <taxon>Actinomycetes</taxon>
        <taxon>Kitasatosporales</taxon>
        <taxon>Streptomycetaceae</taxon>
        <taxon>Streptomyces</taxon>
    </lineage>
</organism>
<feature type="transmembrane region" description="Helical" evidence="6">
    <location>
        <begin position="316"/>
        <end position="340"/>
    </location>
</feature>
<dbReference type="GO" id="GO:0022857">
    <property type="term" value="F:transmembrane transporter activity"/>
    <property type="evidence" value="ECO:0007669"/>
    <property type="project" value="InterPro"/>
</dbReference>
<feature type="compositionally biased region" description="Low complexity" evidence="5">
    <location>
        <begin position="1"/>
        <end position="15"/>
    </location>
</feature>
<feature type="transmembrane region" description="Helical" evidence="6">
    <location>
        <begin position="88"/>
        <end position="110"/>
    </location>
</feature>
<feature type="transmembrane region" description="Helical" evidence="6">
    <location>
        <begin position="281"/>
        <end position="304"/>
    </location>
</feature>
<dbReference type="Pfam" id="PF07690">
    <property type="entry name" value="MFS_1"/>
    <property type="match status" value="1"/>
</dbReference>
<reference evidence="8" key="1">
    <citation type="journal article" date="2014" name="Int. J. Syst. Evol. Microbiol.">
        <title>Complete genome sequence of Corynebacterium casei LMG S-19264T (=DSM 44701T), isolated from a smear-ripened cheese.</title>
        <authorList>
            <consortium name="US DOE Joint Genome Institute (JGI-PGF)"/>
            <person name="Walter F."/>
            <person name="Albersmeier A."/>
            <person name="Kalinowski J."/>
            <person name="Ruckert C."/>
        </authorList>
    </citation>
    <scope>NUCLEOTIDE SEQUENCE</scope>
    <source>
        <strain evidence="8">JCM 4784</strain>
    </source>
</reference>
<dbReference type="InterPro" id="IPR020846">
    <property type="entry name" value="MFS_dom"/>
</dbReference>
<accession>A0A918ZZA9</accession>
<feature type="transmembrane region" description="Helical" evidence="6">
    <location>
        <begin position="173"/>
        <end position="192"/>
    </location>
</feature>
<keyword evidence="4 6" id="KW-0472">Membrane</keyword>
<dbReference type="PANTHER" id="PTHR23501:SF197">
    <property type="entry name" value="COMD"/>
    <property type="match status" value="1"/>
</dbReference>
<gene>
    <name evidence="8" type="ORF">GCM10018785_52010</name>
</gene>
<feature type="region of interest" description="Disordered" evidence="5">
    <location>
        <begin position="1"/>
        <end position="30"/>
    </location>
</feature>
<feature type="transmembrane region" description="Helical" evidence="6">
    <location>
        <begin position="377"/>
        <end position="400"/>
    </location>
</feature>
<evidence type="ECO:0000256" key="1">
    <source>
        <dbReference type="ARBA" id="ARBA00004651"/>
    </source>
</evidence>
<dbReference type="Gene3D" id="1.20.1250.20">
    <property type="entry name" value="MFS general substrate transporter like domains"/>
    <property type="match status" value="1"/>
</dbReference>
<proteinExistence type="predicted"/>
<feature type="transmembrane region" description="Helical" evidence="6">
    <location>
        <begin position="229"/>
        <end position="246"/>
    </location>
</feature>
<feature type="domain" description="Major facilitator superfamily (MFS) profile" evidence="7">
    <location>
        <begin position="51"/>
        <end position="436"/>
    </location>
</feature>
<dbReference type="InterPro" id="IPR011701">
    <property type="entry name" value="MFS"/>
</dbReference>
<dbReference type="RefSeq" id="WP_190138471.1">
    <property type="nucleotide sequence ID" value="NZ_BNBT01000097.1"/>
</dbReference>
<dbReference type="Proteomes" id="UP000608024">
    <property type="component" value="Unassembled WGS sequence"/>
</dbReference>
<evidence type="ECO:0000256" key="3">
    <source>
        <dbReference type="ARBA" id="ARBA00022989"/>
    </source>
</evidence>
<keyword evidence="3 6" id="KW-1133">Transmembrane helix</keyword>
<feature type="transmembrane region" description="Helical" evidence="6">
    <location>
        <begin position="412"/>
        <end position="435"/>
    </location>
</feature>
<feature type="transmembrane region" description="Helical" evidence="6">
    <location>
        <begin position="352"/>
        <end position="371"/>
    </location>
</feature>
<protein>
    <recommendedName>
        <fullName evidence="7">Major facilitator superfamily (MFS) profile domain-containing protein</fullName>
    </recommendedName>
</protein>
<dbReference type="EMBL" id="BNBT01000097">
    <property type="protein sequence ID" value="GHE77345.1"/>
    <property type="molecule type" value="Genomic_DNA"/>
</dbReference>
<feature type="transmembrane region" description="Helical" evidence="6">
    <location>
        <begin position="54"/>
        <end position="76"/>
    </location>
</feature>
<evidence type="ECO:0000256" key="6">
    <source>
        <dbReference type="SAM" id="Phobius"/>
    </source>
</evidence>
<comment type="subcellular location">
    <subcellularLocation>
        <location evidence="1">Cell membrane</location>
        <topology evidence="1">Multi-pass membrane protein</topology>
    </subcellularLocation>
</comment>
<evidence type="ECO:0000259" key="7">
    <source>
        <dbReference type="PROSITE" id="PS50850"/>
    </source>
</evidence>
<dbReference type="PANTHER" id="PTHR23501">
    <property type="entry name" value="MAJOR FACILITATOR SUPERFAMILY"/>
    <property type="match status" value="1"/>
</dbReference>